<name>A0ABT5KIQ7_9BURK</name>
<dbReference type="PROSITE" id="PS50109">
    <property type="entry name" value="HIS_KIN"/>
    <property type="match status" value="1"/>
</dbReference>
<dbReference type="Proteomes" id="UP001221189">
    <property type="component" value="Unassembled WGS sequence"/>
</dbReference>
<proteinExistence type="predicted"/>
<dbReference type="InterPro" id="IPR005467">
    <property type="entry name" value="His_kinase_dom"/>
</dbReference>
<keyword evidence="6" id="KW-0548">Nucleotidyltransferase</keyword>
<protein>
    <recommendedName>
        <fullName evidence="2">histidine kinase</fullName>
        <ecNumber evidence="2">2.7.13.3</ecNumber>
    </recommendedName>
</protein>
<dbReference type="PANTHER" id="PTHR46663">
    <property type="entry name" value="DIGUANYLATE CYCLASE DGCT-RELATED"/>
    <property type="match status" value="1"/>
</dbReference>
<dbReference type="InterPro" id="IPR004358">
    <property type="entry name" value="Sig_transdc_His_kin-like_C"/>
</dbReference>
<dbReference type="NCBIfam" id="TIGR00254">
    <property type="entry name" value="GGDEF"/>
    <property type="match status" value="1"/>
</dbReference>
<dbReference type="CDD" id="cd00075">
    <property type="entry name" value="HATPase"/>
    <property type="match status" value="1"/>
</dbReference>
<keyword evidence="3" id="KW-0175">Coiled coil</keyword>
<dbReference type="PRINTS" id="PR00344">
    <property type="entry name" value="BCTRLSENSOR"/>
</dbReference>
<sequence length="552" mass="59271">MTPPVAKAEQELTHITERVEAMRAVLVRLLQDVVRAESFLEQNQSVQLLEANEQLVLTSLGAQVASESALQALEEAARASGLDPLTQLANRSLAFDRLERAIAHAKRQGTQLALLFVDLDKFKQINDSKGHAVGDQVLQQVANCLLSAVRESDTVSRHGGDEFLILLDDLPQVNDALGVAEKLKDMLQLARTANDNWGELSASIGISIYPRDAGTADALIACADLAMYMAKRQGPGGISFFVDDADPLELSPPVPQGSAQGPTEPAMRALQRHSAELARELVKQEQRHLLLREANEQLVLASLSAQDLQAAAAAAQERNSEFMVGVAAELNDPMSPIRIAMAALGRPPDATPLLPHASNLMALQATLIRGFVSDLLQQEQAAPPTDADKARLLLMLEPLDLAALLDHCAQECQPLLARREQQLQFEPAIKTAPTLWVQGDALRLSQVLSNLLSNASRYSHRGGLIQLSLQRLDAQAVISVTDAGIGISPQALQRIFEPFGREFHAVGVYGEALGLGLTAVREIVEAHGGTVRASSAGVGLGSQFMVTLPLSA</sequence>
<evidence type="ECO:0000256" key="1">
    <source>
        <dbReference type="ARBA" id="ARBA00000085"/>
    </source>
</evidence>
<comment type="catalytic activity">
    <reaction evidence="1">
        <text>ATP + protein L-histidine = ADP + protein N-phospho-L-histidine.</text>
        <dbReference type="EC" id="2.7.13.3"/>
    </reaction>
</comment>
<dbReference type="PANTHER" id="PTHR46663:SF2">
    <property type="entry name" value="GGDEF DOMAIN-CONTAINING PROTEIN"/>
    <property type="match status" value="1"/>
</dbReference>
<dbReference type="InterPro" id="IPR043128">
    <property type="entry name" value="Rev_trsase/Diguanyl_cyclase"/>
</dbReference>
<dbReference type="SUPFAM" id="SSF55874">
    <property type="entry name" value="ATPase domain of HSP90 chaperone/DNA topoisomerase II/histidine kinase"/>
    <property type="match status" value="1"/>
</dbReference>
<dbReference type="RefSeq" id="WP_273601518.1">
    <property type="nucleotide sequence ID" value="NZ_JAQQXT010000011.1"/>
</dbReference>
<dbReference type="InterPro" id="IPR029787">
    <property type="entry name" value="Nucleotide_cyclase"/>
</dbReference>
<evidence type="ECO:0000313" key="6">
    <source>
        <dbReference type="EMBL" id="MDC8773389.1"/>
    </source>
</evidence>
<dbReference type="SMART" id="SM00387">
    <property type="entry name" value="HATPase_c"/>
    <property type="match status" value="1"/>
</dbReference>
<evidence type="ECO:0000256" key="2">
    <source>
        <dbReference type="ARBA" id="ARBA00012438"/>
    </source>
</evidence>
<evidence type="ECO:0000313" key="7">
    <source>
        <dbReference type="Proteomes" id="UP001221189"/>
    </source>
</evidence>
<dbReference type="Pfam" id="PF00990">
    <property type="entry name" value="GGDEF"/>
    <property type="match status" value="1"/>
</dbReference>
<dbReference type="InterPro" id="IPR000160">
    <property type="entry name" value="GGDEF_dom"/>
</dbReference>
<dbReference type="InterPro" id="IPR052163">
    <property type="entry name" value="DGC-Regulatory_Protein"/>
</dbReference>
<dbReference type="Pfam" id="PF02518">
    <property type="entry name" value="HATPase_c"/>
    <property type="match status" value="1"/>
</dbReference>
<dbReference type="SUPFAM" id="SSF55073">
    <property type="entry name" value="Nucleotide cyclase"/>
    <property type="match status" value="1"/>
</dbReference>
<accession>A0ABT5KIQ7</accession>
<evidence type="ECO:0000259" key="4">
    <source>
        <dbReference type="PROSITE" id="PS50109"/>
    </source>
</evidence>
<evidence type="ECO:0000259" key="5">
    <source>
        <dbReference type="PROSITE" id="PS50887"/>
    </source>
</evidence>
<organism evidence="6 7">
    <name type="scientific">Roseateles albus</name>
    <dbReference type="NCBI Taxonomy" id="2987525"/>
    <lineage>
        <taxon>Bacteria</taxon>
        <taxon>Pseudomonadati</taxon>
        <taxon>Pseudomonadota</taxon>
        <taxon>Betaproteobacteria</taxon>
        <taxon>Burkholderiales</taxon>
        <taxon>Sphaerotilaceae</taxon>
        <taxon>Roseateles</taxon>
    </lineage>
</organism>
<comment type="caution">
    <text evidence="6">The sequence shown here is derived from an EMBL/GenBank/DDBJ whole genome shotgun (WGS) entry which is preliminary data.</text>
</comment>
<dbReference type="EC" id="2.7.13.3" evidence="2"/>
<keyword evidence="6" id="KW-0808">Transferase</keyword>
<feature type="coiled-coil region" evidence="3">
    <location>
        <begin position="267"/>
        <end position="311"/>
    </location>
</feature>
<dbReference type="InterPro" id="IPR003594">
    <property type="entry name" value="HATPase_dom"/>
</dbReference>
<keyword evidence="7" id="KW-1185">Reference proteome</keyword>
<dbReference type="Gene3D" id="3.30.565.10">
    <property type="entry name" value="Histidine kinase-like ATPase, C-terminal domain"/>
    <property type="match status" value="1"/>
</dbReference>
<evidence type="ECO:0000256" key="3">
    <source>
        <dbReference type="SAM" id="Coils"/>
    </source>
</evidence>
<feature type="domain" description="GGDEF" evidence="5">
    <location>
        <begin position="110"/>
        <end position="243"/>
    </location>
</feature>
<dbReference type="CDD" id="cd01949">
    <property type="entry name" value="GGDEF"/>
    <property type="match status" value="1"/>
</dbReference>
<dbReference type="InterPro" id="IPR036890">
    <property type="entry name" value="HATPase_C_sf"/>
</dbReference>
<dbReference type="SMART" id="SM00267">
    <property type="entry name" value="GGDEF"/>
    <property type="match status" value="1"/>
</dbReference>
<dbReference type="GO" id="GO:0052621">
    <property type="term" value="F:diguanylate cyclase activity"/>
    <property type="evidence" value="ECO:0007669"/>
    <property type="project" value="UniProtKB-EC"/>
</dbReference>
<gene>
    <name evidence="6" type="ORF">PRZ03_17540</name>
</gene>
<dbReference type="Gene3D" id="3.30.70.270">
    <property type="match status" value="1"/>
</dbReference>
<dbReference type="EMBL" id="JAQQXT010000011">
    <property type="protein sequence ID" value="MDC8773389.1"/>
    <property type="molecule type" value="Genomic_DNA"/>
</dbReference>
<feature type="domain" description="Histidine kinase" evidence="4">
    <location>
        <begin position="325"/>
        <end position="552"/>
    </location>
</feature>
<dbReference type="PROSITE" id="PS50887">
    <property type="entry name" value="GGDEF"/>
    <property type="match status" value="1"/>
</dbReference>
<reference evidence="6 7" key="1">
    <citation type="submission" date="2022-10" db="EMBL/GenBank/DDBJ databases">
        <title>Paucibacter sp. hw1 Genome sequencing.</title>
        <authorList>
            <person name="Park S."/>
        </authorList>
    </citation>
    <scope>NUCLEOTIDE SEQUENCE [LARGE SCALE GENOMIC DNA]</scope>
    <source>
        <strain evidence="7">hw1</strain>
    </source>
</reference>